<dbReference type="GO" id="GO:0008168">
    <property type="term" value="F:methyltransferase activity"/>
    <property type="evidence" value="ECO:0007669"/>
    <property type="project" value="UniProtKB-KW"/>
</dbReference>
<evidence type="ECO:0000256" key="3">
    <source>
        <dbReference type="ARBA" id="ARBA00022679"/>
    </source>
</evidence>
<dbReference type="PANTHER" id="PTHR46098:SF1">
    <property type="entry name" value="TRNA (CYTOSINE(38)-C(5))-METHYLTRANSFERASE"/>
    <property type="match status" value="1"/>
</dbReference>
<keyword evidence="4 6" id="KW-0949">S-adenosyl-L-methionine</keyword>
<dbReference type="PROSITE" id="PS00094">
    <property type="entry name" value="C5_MTASE_1"/>
    <property type="match status" value="1"/>
</dbReference>
<feature type="active site" evidence="6">
    <location>
        <position position="75"/>
    </location>
</feature>
<evidence type="ECO:0000256" key="1">
    <source>
        <dbReference type="ARBA" id="ARBA00011975"/>
    </source>
</evidence>
<keyword evidence="9" id="KW-1185">Reference proteome</keyword>
<evidence type="ECO:0000313" key="8">
    <source>
        <dbReference type="EMBL" id="TGZ10272.1"/>
    </source>
</evidence>
<dbReference type="PANTHER" id="PTHR46098">
    <property type="entry name" value="TRNA (CYTOSINE(38)-C(5))-METHYLTRANSFERASE"/>
    <property type="match status" value="1"/>
</dbReference>
<keyword evidence="3 6" id="KW-0808">Transferase</keyword>
<dbReference type="PRINTS" id="PR00105">
    <property type="entry name" value="C5METTRFRASE"/>
</dbReference>
<dbReference type="InterPro" id="IPR029063">
    <property type="entry name" value="SAM-dependent_MTases_sf"/>
</dbReference>
<name>A0ABY2PH92_9ACTN</name>
<dbReference type="PROSITE" id="PS51679">
    <property type="entry name" value="SAM_MT_C5"/>
    <property type="match status" value="1"/>
</dbReference>
<reference evidence="8 9" key="1">
    <citation type="submission" date="2019-04" db="EMBL/GenBank/DDBJ databases">
        <title>Streptomyces rhizosphaericola sp. nov., an actinobacterium isolated from the wheat rhizosphere.</title>
        <authorList>
            <person name="Vargas Hoyos H.A."/>
            <person name="Santos S.N."/>
            <person name="Genuario D.B."/>
            <person name="Melo I.S."/>
            <person name="Da Silva L.J."/>
            <person name="Da Silva F.S.P."/>
            <person name="Zucchi T.D."/>
        </authorList>
    </citation>
    <scope>NUCLEOTIDE SEQUENCE [LARGE SCALE GENOMIC DNA]</scope>
    <source>
        <strain evidence="8 9">1AS2c</strain>
    </source>
</reference>
<dbReference type="EMBL" id="SRZK01000079">
    <property type="protein sequence ID" value="TGZ10272.1"/>
    <property type="molecule type" value="Genomic_DNA"/>
</dbReference>
<evidence type="ECO:0000256" key="2">
    <source>
        <dbReference type="ARBA" id="ARBA00022603"/>
    </source>
</evidence>
<sequence>MPGLRIGSVCSGYRGLDLAVEAVFGGSTAWVADNDPGASRILAHHLPQVPNLGDITQVDWQKVEPVDVVCGGYPCQPFSTAGHRKGTQDARHIWPHIARALRVLRPRYAVFENVAGHLSLGFDTVLADLAHLGFDAEWCTLRASDIGAAHQRNRLFLLARPADTSSPGLARRRTTGTAPHRDRLTAADPLDLRGDGVGARGTGRDEPPARRLPPPDTAGRGLQGRPPGDGTEPAQQFTDAHRPDVQRGAAAHTEGVGERERADEALAVTAGGKARAAPGGRGGRPDWGPYTEAVERWEALTGCPAPGPVDDLGRLNPPFVEWLMGLPAGWVTAVPGLSRTAQLKALGNGVVPQQATAALRLLLDRHTAHTLPDAA</sequence>
<dbReference type="Proteomes" id="UP000306274">
    <property type="component" value="Unassembled WGS sequence"/>
</dbReference>
<gene>
    <name evidence="8" type="ORF">E5Z02_10860</name>
</gene>
<dbReference type="SUPFAM" id="SSF53335">
    <property type="entry name" value="S-adenosyl-L-methionine-dependent methyltransferases"/>
    <property type="match status" value="1"/>
</dbReference>
<dbReference type="InterPro" id="IPR018117">
    <property type="entry name" value="C5_DNA_meth_AS"/>
</dbReference>
<organism evidence="8 9">
    <name type="scientific">Streptomyces rhizosphaericola</name>
    <dbReference type="NCBI Taxonomy" id="2564098"/>
    <lineage>
        <taxon>Bacteria</taxon>
        <taxon>Bacillati</taxon>
        <taxon>Actinomycetota</taxon>
        <taxon>Actinomycetes</taxon>
        <taxon>Kitasatosporales</taxon>
        <taxon>Streptomycetaceae</taxon>
        <taxon>Streptomyces</taxon>
    </lineage>
</organism>
<dbReference type="InterPro" id="IPR050750">
    <property type="entry name" value="C5-MTase"/>
</dbReference>
<comment type="caution">
    <text evidence="8">The sequence shown here is derived from an EMBL/GenBank/DDBJ whole genome shotgun (WGS) entry which is preliminary data.</text>
</comment>
<accession>A0ABY2PH92</accession>
<evidence type="ECO:0000256" key="5">
    <source>
        <dbReference type="ARBA" id="ARBA00022747"/>
    </source>
</evidence>
<evidence type="ECO:0000256" key="6">
    <source>
        <dbReference type="PROSITE-ProRule" id="PRU01016"/>
    </source>
</evidence>
<proteinExistence type="inferred from homology"/>
<evidence type="ECO:0000256" key="7">
    <source>
        <dbReference type="SAM" id="MobiDB-lite"/>
    </source>
</evidence>
<comment type="similarity">
    <text evidence="6">Belongs to the class I-like SAM-binding methyltransferase superfamily. C5-methyltransferase family.</text>
</comment>
<dbReference type="InterPro" id="IPR001525">
    <property type="entry name" value="C5_MeTfrase"/>
</dbReference>
<keyword evidence="5" id="KW-0680">Restriction system</keyword>
<dbReference type="EC" id="2.1.1.37" evidence="1"/>
<feature type="region of interest" description="Disordered" evidence="7">
    <location>
        <begin position="164"/>
        <end position="262"/>
    </location>
</feature>
<dbReference type="GO" id="GO:0032259">
    <property type="term" value="P:methylation"/>
    <property type="evidence" value="ECO:0007669"/>
    <property type="project" value="UniProtKB-KW"/>
</dbReference>
<evidence type="ECO:0000256" key="4">
    <source>
        <dbReference type="ARBA" id="ARBA00022691"/>
    </source>
</evidence>
<evidence type="ECO:0000313" key="9">
    <source>
        <dbReference type="Proteomes" id="UP000306274"/>
    </source>
</evidence>
<feature type="compositionally biased region" description="Basic and acidic residues" evidence="7">
    <location>
        <begin position="179"/>
        <end position="194"/>
    </location>
</feature>
<dbReference type="Gene3D" id="3.40.50.150">
    <property type="entry name" value="Vaccinia Virus protein VP39"/>
    <property type="match status" value="1"/>
</dbReference>
<dbReference type="Pfam" id="PF00145">
    <property type="entry name" value="DNA_methylase"/>
    <property type="match status" value="1"/>
</dbReference>
<protein>
    <recommendedName>
        <fullName evidence="1">DNA (cytosine-5-)-methyltransferase</fullName>
        <ecNumber evidence="1">2.1.1.37</ecNumber>
    </recommendedName>
</protein>
<keyword evidence="2 6" id="KW-0489">Methyltransferase</keyword>